<feature type="transmembrane region" description="Helical" evidence="7">
    <location>
        <begin position="529"/>
        <end position="550"/>
    </location>
</feature>
<keyword evidence="5 7" id="KW-0472">Membrane</keyword>
<evidence type="ECO:0000256" key="5">
    <source>
        <dbReference type="ARBA" id="ARBA00023136"/>
    </source>
</evidence>
<keyword evidence="9" id="KW-1185">Reference proteome</keyword>
<evidence type="ECO:0000256" key="6">
    <source>
        <dbReference type="ARBA" id="ARBA00023201"/>
    </source>
</evidence>
<dbReference type="PANTHER" id="PTHR10283">
    <property type="entry name" value="SOLUTE CARRIER FAMILY 13 MEMBER"/>
    <property type="match status" value="1"/>
</dbReference>
<gene>
    <name evidence="8" type="ORF">N312_06808</name>
</gene>
<feature type="transmembrane region" description="Helical" evidence="7">
    <location>
        <begin position="307"/>
        <end position="329"/>
    </location>
</feature>
<feature type="transmembrane region" description="Helical" evidence="7">
    <location>
        <begin position="195"/>
        <end position="217"/>
    </location>
</feature>
<evidence type="ECO:0000256" key="3">
    <source>
        <dbReference type="ARBA" id="ARBA00022692"/>
    </source>
</evidence>
<comment type="similarity">
    <text evidence="2">Belongs to the SLC13A/DASS transporter (TC 2.A.47) family. NADC subfamily.</text>
</comment>
<dbReference type="InterPro" id="IPR001898">
    <property type="entry name" value="SLC13A/DASS"/>
</dbReference>
<sequence length="604" mass="67049">MKILSYLLAYRRFLLIVLTPLLLLPLPLIIKTKEAECAYTLFVVAIFWLTEALPLAVSALLPAFMFPLFGIMESKEVASAYFKDFHLLLIGVICLATSIEKWNFHKRVALRMVMLVGVNPAWLTLGFMVSCAFLSMWLSNTSAAAMVMPIVEAVAQQIIRAEGEADALEMSCSNGSINPALELDGRHAVQFLIEYLFITIHTVVFPDMTMTWVVLCAQSKRKMKKKRNSKLSDSSGTSLIPIFVLDETKSREDKYSGVFKVMCLCVAYSATIGGLTTITGTSTNLIFAEHFNTRYPACQCINFGSWFILSIPITVVILLLSWVWLQWLFLGFDFKNMVKCGKKKTAREEASAQVIQNEYKKLGPMSYPEIVTFVLFILMTLLWFTREPGFIPGWSSLFPKYKGYATDSTTALVIGLLFFIIPAKTLSRTSNGENTVFGYTPLITWKEFQSCMPWEIAILVGGGFALADGCEVSKLSEWVASKLTPLGSLPLWSVILISCLIVTSVTEVASNPATITIFLPILSPLAEAIHVNPLFILLPATFCLFLLPVANPANAIVFSYGHLTVMDMVKAGLGINIIGVAVVMLAIMTWIVPIFDLYTYPSWA</sequence>
<organism evidence="8 9">
    <name type="scientific">Balearica regulorum gibbericeps</name>
    <name type="common">East African grey crowned-crane</name>
    <dbReference type="NCBI Taxonomy" id="100784"/>
    <lineage>
        <taxon>Eukaryota</taxon>
        <taxon>Metazoa</taxon>
        <taxon>Chordata</taxon>
        <taxon>Craniata</taxon>
        <taxon>Vertebrata</taxon>
        <taxon>Euteleostomi</taxon>
        <taxon>Archelosauria</taxon>
        <taxon>Archosauria</taxon>
        <taxon>Dinosauria</taxon>
        <taxon>Saurischia</taxon>
        <taxon>Theropoda</taxon>
        <taxon>Coelurosauria</taxon>
        <taxon>Aves</taxon>
        <taxon>Neognathae</taxon>
        <taxon>Neoaves</taxon>
        <taxon>Gruiformes</taxon>
        <taxon>Gruidae</taxon>
        <taxon>Balearica</taxon>
    </lineage>
</organism>
<proteinExistence type="inferred from homology"/>
<evidence type="ECO:0000256" key="7">
    <source>
        <dbReference type="SAM" id="Phobius"/>
    </source>
</evidence>
<dbReference type="PANTHER" id="PTHR10283:SF65">
    <property type="entry name" value="SOLUTE CARRIER FAMILY 13 MEMBER 1"/>
    <property type="match status" value="1"/>
</dbReference>
<feature type="transmembrane region" description="Helical" evidence="7">
    <location>
        <begin position="366"/>
        <end position="384"/>
    </location>
</feature>
<evidence type="ECO:0000313" key="8">
    <source>
        <dbReference type="EMBL" id="KFO07142.1"/>
    </source>
</evidence>
<keyword evidence="4 7" id="KW-1133">Transmembrane helix</keyword>
<keyword evidence="6" id="KW-0406">Ion transport</keyword>
<feature type="transmembrane region" description="Helical" evidence="7">
    <location>
        <begin position="12"/>
        <end position="30"/>
    </location>
</feature>
<dbReference type="EMBL" id="KL478445">
    <property type="protein sequence ID" value="KFO07142.1"/>
    <property type="molecule type" value="Genomic_DNA"/>
</dbReference>
<feature type="transmembrane region" description="Helical" evidence="7">
    <location>
        <begin position="489"/>
        <end position="509"/>
    </location>
</feature>
<evidence type="ECO:0000256" key="4">
    <source>
        <dbReference type="ARBA" id="ARBA00022989"/>
    </source>
</evidence>
<evidence type="ECO:0000256" key="2">
    <source>
        <dbReference type="ARBA" id="ARBA00006772"/>
    </source>
</evidence>
<comment type="subcellular location">
    <subcellularLocation>
        <location evidence="1">Membrane</location>
        <topology evidence="1">Multi-pass membrane protein</topology>
    </subcellularLocation>
</comment>
<feature type="transmembrane region" description="Helical" evidence="7">
    <location>
        <begin position="116"/>
        <end position="138"/>
    </location>
</feature>
<dbReference type="Pfam" id="PF00939">
    <property type="entry name" value="Na_sulph_symp"/>
    <property type="match status" value="1"/>
</dbReference>
<accession>A0A087V3F0</accession>
<evidence type="ECO:0000256" key="1">
    <source>
        <dbReference type="ARBA" id="ARBA00004141"/>
    </source>
</evidence>
<dbReference type="Proteomes" id="UP000053309">
    <property type="component" value="Unassembled WGS sequence"/>
</dbReference>
<name>A0A087V3F0_BALRE</name>
<dbReference type="GO" id="GO:0005886">
    <property type="term" value="C:plasma membrane"/>
    <property type="evidence" value="ECO:0007669"/>
    <property type="project" value="TreeGrafter"/>
</dbReference>
<feature type="transmembrane region" description="Helical" evidence="7">
    <location>
        <begin position="404"/>
        <end position="421"/>
    </location>
</feature>
<reference evidence="8 9" key="1">
    <citation type="submission" date="2014-04" db="EMBL/GenBank/DDBJ databases">
        <title>Genome evolution of avian class.</title>
        <authorList>
            <person name="Zhang G."/>
            <person name="Li C."/>
        </authorList>
    </citation>
    <scope>NUCLEOTIDE SEQUENCE [LARGE SCALE GENOMIC DNA]</scope>
    <source>
        <strain evidence="8">BGI_N312</strain>
    </source>
</reference>
<evidence type="ECO:0000313" key="9">
    <source>
        <dbReference type="Proteomes" id="UP000053309"/>
    </source>
</evidence>
<keyword evidence="3 7" id="KW-0812">Transmembrane</keyword>
<feature type="transmembrane region" description="Helical" evidence="7">
    <location>
        <begin position="261"/>
        <end position="287"/>
    </location>
</feature>
<protein>
    <submittedName>
        <fullName evidence="8">Solute carrier family 13 member 1</fullName>
    </submittedName>
</protein>
<feature type="transmembrane region" description="Helical" evidence="7">
    <location>
        <begin position="571"/>
        <end position="595"/>
    </location>
</feature>
<feature type="non-terminal residue" evidence="8">
    <location>
        <position position="604"/>
    </location>
</feature>
<keyword evidence="6" id="KW-0739">Sodium transport</keyword>
<feature type="transmembrane region" description="Helical" evidence="7">
    <location>
        <begin position="85"/>
        <end position="104"/>
    </location>
</feature>
<feature type="transmembrane region" description="Helical" evidence="7">
    <location>
        <begin position="37"/>
        <end position="65"/>
    </location>
</feature>
<keyword evidence="6" id="KW-0915">Sodium</keyword>
<keyword evidence="6" id="KW-0813">Transport</keyword>
<dbReference type="GO" id="GO:0015382">
    <property type="term" value="F:sodium:sulfate symporter activity"/>
    <property type="evidence" value="ECO:0007669"/>
    <property type="project" value="TreeGrafter"/>
</dbReference>
<dbReference type="AlphaFoldDB" id="A0A087V3F0"/>